<dbReference type="EMBL" id="CAJNOR010000835">
    <property type="protein sequence ID" value="CAF1017899.1"/>
    <property type="molecule type" value="Genomic_DNA"/>
</dbReference>
<keyword evidence="1" id="KW-0732">Signal</keyword>
<comment type="caution">
    <text evidence="2">The sequence shown here is derived from an EMBL/GenBank/DDBJ whole genome shotgun (WGS) entry which is preliminary data.</text>
</comment>
<dbReference type="AlphaFoldDB" id="A0A814I453"/>
<reference evidence="2" key="1">
    <citation type="submission" date="2021-02" db="EMBL/GenBank/DDBJ databases">
        <authorList>
            <person name="Nowell W R."/>
        </authorList>
    </citation>
    <scope>NUCLEOTIDE SEQUENCE</scope>
</reference>
<accession>A0A814I453</accession>
<organism evidence="2 3">
    <name type="scientific">Adineta ricciae</name>
    <name type="common">Rotifer</name>
    <dbReference type="NCBI Taxonomy" id="249248"/>
    <lineage>
        <taxon>Eukaryota</taxon>
        <taxon>Metazoa</taxon>
        <taxon>Spiralia</taxon>
        <taxon>Gnathifera</taxon>
        <taxon>Rotifera</taxon>
        <taxon>Eurotatoria</taxon>
        <taxon>Bdelloidea</taxon>
        <taxon>Adinetida</taxon>
        <taxon>Adinetidae</taxon>
        <taxon>Adineta</taxon>
    </lineage>
</organism>
<name>A0A814I453_ADIRI</name>
<gene>
    <name evidence="2" type="ORF">XAT740_LOCUS14074</name>
</gene>
<proteinExistence type="predicted"/>
<evidence type="ECO:0000256" key="1">
    <source>
        <dbReference type="SAM" id="SignalP"/>
    </source>
</evidence>
<evidence type="ECO:0000313" key="2">
    <source>
        <dbReference type="EMBL" id="CAF1017899.1"/>
    </source>
</evidence>
<evidence type="ECO:0000313" key="3">
    <source>
        <dbReference type="Proteomes" id="UP000663828"/>
    </source>
</evidence>
<keyword evidence="3" id="KW-1185">Reference proteome</keyword>
<feature type="chain" id="PRO_5033034219" description="Apple domain-containing protein" evidence="1">
    <location>
        <begin position="17"/>
        <end position="284"/>
    </location>
</feature>
<protein>
    <recommendedName>
        <fullName evidence="4">Apple domain-containing protein</fullName>
    </recommendedName>
</protein>
<sequence length="284" mass="31162">MFSSIILIFLIPFVMTTPITLYRNAYFSPFDSRYLLSNLSSINSTNSCLCQCSSNPLCSTLIYSSKAQFCILFFANLNQGQLKLVTTNIDTNVYSFNNRSSTNITIMTPINETLHPIWNTTAGDNSLAAYSGYQPGSYWPAQSAVNIFDGNLTTEFTSHGVCNISLYLSRCGQNTGFYFTPQSGSMILAGFRLGTSIHSSLRDPLLMTIEGSNSSGSSLTSGSSWTLIYNGSSGLLSDPGRGQWGTIQPLFGPFLRFSTFRFLVPTKRGAQNSAAYSELRLLSY</sequence>
<feature type="signal peptide" evidence="1">
    <location>
        <begin position="1"/>
        <end position="16"/>
    </location>
</feature>
<evidence type="ECO:0008006" key="4">
    <source>
        <dbReference type="Google" id="ProtNLM"/>
    </source>
</evidence>
<dbReference type="Proteomes" id="UP000663828">
    <property type="component" value="Unassembled WGS sequence"/>
</dbReference>